<keyword evidence="4" id="KW-1185">Reference proteome</keyword>
<dbReference type="OrthoDB" id="835770at2"/>
<dbReference type="InterPro" id="IPR006015">
    <property type="entry name" value="Universal_stress_UspA"/>
</dbReference>
<reference evidence="3 4" key="1">
    <citation type="submission" date="2019-08" db="EMBL/GenBank/DDBJ databases">
        <title>Antarcticibacterium arcticum sp. nov., a bacterium isolated from marine sediment of the Canadian Beaufort Sea.</title>
        <authorList>
            <person name="Lee Y.M."/>
            <person name="Baek K."/>
            <person name="Lee D.-H."/>
            <person name="Shin S.C."/>
            <person name="Jin Y.K."/>
            <person name="Park Y."/>
        </authorList>
    </citation>
    <scope>NUCLEOTIDE SEQUENCE [LARGE SCALE GENOMIC DNA]</scope>
    <source>
        <strain evidence="3 4">PAMC 28998</strain>
    </source>
</reference>
<sequence>MKKRVIALIDFSSYSENLMRLADSLAETMEAGILLIHQVPGIVPALADNNSRREIIEVEKSDALEQLKSVSKTIIPAKHSVNFLVTERPLGVLLPEIGSGDSDDLILVGLKGTGILKKIFMGSTASKIIDDIDITTIAVPVKMEGFKIKKLVIAVNPKFPLNIPALTHLLHTFKSSIKQVEFISIITPDDNEITSLTYLKELTEHYRDDAPCSFRMFAGEDVFKEIKTFMDKEEKPFLVVQKGSRTINDQVFRKFLINDLVYHGNIPMIILP</sequence>
<gene>
    <name evidence="3" type="ORF">FK178_06290</name>
</gene>
<evidence type="ECO:0000259" key="2">
    <source>
        <dbReference type="Pfam" id="PF00582"/>
    </source>
</evidence>
<dbReference type="KEGG" id="anp:FK178_06290"/>
<dbReference type="RefSeq" id="WP_146832308.1">
    <property type="nucleotide sequence ID" value="NZ_CP042476.1"/>
</dbReference>
<protein>
    <submittedName>
        <fullName evidence="3">Universal stress protein</fullName>
    </submittedName>
</protein>
<dbReference type="CDD" id="cd00293">
    <property type="entry name" value="USP-like"/>
    <property type="match status" value="1"/>
</dbReference>
<feature type="domain" description="UspA" evidence="2">
    <location>
        <begin position="2"/>
        <end position="139"/>
    </location>
</feature>
<dbReference type="Proteomes" id="UP000321954">
    <property type="component" value="Chromosome"/>
</dbReference>
<evidence type="ECO:0000313" key="4">
    <source>
        <dbReference type="Proteomes" id="UP000321954"/>
    </source>
</evidence>
<accession>A0A5B8YHF1</accession>
<name>A0A5B8YHF1_9FLAO</name>
<dbReference type="EMBL" id="CP042476">
    <property type="protein sequence ID" value="QED37350.1"/>
    <property type="molecule type" value="Genomic_DNA"/>
</dbReference>
<dbReference type="Gene3D" id="3.40.50.12370">
    <property type="match status" value="1"/>
</dbReference>
<organism evidence="3 4">
    <name type="scientific">Antarcticibacterium arcticum</name>
    <dbReference type="NCBI Taxonomy" id="2585771"/>
    <lineage>
        <taxon>Bacteria</taxon>
        <taxon>Pseudomonadati</taxon>
        <taxon>Bacteroidota</taxon>
        <taxon>Flavobacteriia</taxon>
        <taxon>Flavobacteriales</taxon>
        <taxon>Flavobacteriaceae</taxon>
        <taxon>Antarcticibacterium</taxon>
    </lineage>
</organism>
<dbReference type="Pfam" id="PF00582">
    <property type="entry name" value="Usp"/>
    <property type="match status" value="1"/>
</dbReference>
<dbReference type="PRINTS" id="PR01438">
    <property type="entry name" value="UNVRSLSTRESS"/>
</dbReference>
<evidence type="ECO:0000313" key="3">
    <source>
        <dbReference type="EMBL" id="QED37350.1"/>
    </source>
</evidence>
<evidence type="ECO:0000256" key="1">
    <source>
        <dbReference type="ARBA" id="ARBA00008791"/>
    </source>
</evidence>
<proteinExistence type="inferred from homology"/>
<dbReference type="AlphaFoldDB" id="A0A5B8YHF1"/>
<dbReference type="InterPro" id="IPR006016">
    <property type="entry name" value="UspA"/>
</dbReference>
<comment type="similarity">
    <text evidence="1">Belongs to the universal stress protein A family.</text>
</comment>
<dbReference type="SUPFAM" id="SSF52402">
    <property type="entry name" value="Adenine nucleotide alpha hydrolases-like"/>
    <property type="match status" value="1"/>
</dbReference>